<accession>A0AAV5WV47</accession>
<gene>
    <name evidence="1" type="ORF">PFISCL1PPCAC_26249</name>
</gene>
<organism evidence="1 2">
    <name type="scientific">Pristionchus fissidentatus</name>
    <dbReference type="NCBI Taxonomy" id="1538716"/>
    <lineage>
        <taxon>Eukaryota</taxon>
        <taxon>Metazoa</taxon>
        <taxon>Ecdysozoa</taxon>
        <taxon>Nematoda</taxon>
        <taxon>Chromadorea</taxon>
        <taxon>Rhabditida</taxon>
        <taxon>Rhabditina</taxon>
        <taxon>Diplogasteromorpha</taxon>
        <taxon>Diplogasteroidea</taxon>
        <taxon>Neodiplogasteridae</taxon>
        <taxon>Pristionchus</taxon>
    </lineage>
</organism>
<keyword evidence="2" id="KW-1185">Reference proteome</keyword>
<dbReference type="Proteomes" id="UP001432322">
    <property type="component" value="Unassembled WGS sequence"/>
</dbReference>
<reference evidence="1" key="1">
    <citation type="submission" date="2023-10" db="EMBL/GenBank/DDBJ databases">
        <title>Genome assembly of Pristionchus species.</title>
        <authorList>
            <person name="Yoshida K."/>
            <person name="Sommer R.J."/>
        </authorList>
    </citation>
    <scope>NUCLEOTIDE SEQUENCE</scope>
    <source>
        <strain evidence="1">RS5133</strain>
    </source>
</reference>
<comment type="caution">
    <text evidence="1">The sequence shown here is derived from an EMBL/GenBank/DDBJ whole genome shotgun (WGS) entry which is preliminary data.</text>
</comment>
<name>A0AAV5WV47_9BILA</name>
<feature type="non-terminal residue" evidence="1">
    <location>
        <position position="1"/>
    </location>
</feature>
<evidence type="ECO:0000313" key="1">
    <source>
        <dbReference type="EMBL" id="GMT34952.1"/>
    </source>
</evidence>
<protein>
    <submittedName>
        <fullName evidence="1">Uncharacterized protein</fullName>
    </submittedName>
</protein>
<dbReference type="EMBL" id="BTSY01000006">
    <property type="protein sequence ID" value="GMT34952.1"/>
    <property type="molecule type" value="Genomic_DNA"/>
</dbReference>
<evidence type="ECO:0000313" key="2">
    <source>
        <dbReference type="Proteomes" id="UP001432322"/>
    </source>
</evidence>
<proteinExistence type="predicted"/>
<dbReference type="AlphaFoldDB" id="A0AAV5WV47"/>
<feature type="non-terminal residue" evidence="1">
    <location>
        <position position="191"/>
    </location>
</feature>
<sequence>GASNVVSNSCKKAAPRDPCEIVLETKSSGSGTVATVISDSSCAYYSTTSRLCTQSGISIDSTVVHGTGSSSDPMQISTSVIVVSDGGGNSISESSNLPSSANVSTTRRLICSCAAPATTVLLIETTKSTPSTTVPSTKASVATVVSLGTTLPSPTVQPSGKYSDRIQKAIEAAEKENFQFADQIRQSRLAF</sequence>